<sequence>MKHSGSVTLRMHESSLIDSILDSTTARQPHSLCEDSIAFILMAQSANDHIRIIREIIQSTKEIRNRLRQSIQDMKLSLNNLEHAQQRDILNTEYEMTVNVNKLKSNLFQLIHDQRDQNNQFDQWIVSLQQDCDDIQFQSDRMDQKLQNMCHKTGQYQYVDYDNYIQ</sequence>
<dbReference type="AlphaFoldDB" id="A0A8S1QKD0"/>
<proteinExistence type="predicted"/>
<organism evidence="1 2">
    <name type="scientific">Paramecium sonneborni</name>
    <dbReference type="NCBI Taxonomy" id="65129"/>
    <lineage>
        <taxon>Eukaryota</taxon>
        <taxon>Sar</taxon>
        <taxon>Alveolata</taxon>
        <taxon>Ciliophora</taxon>
        <taxon>Intramacronucleata</taxon>
        <taxon>Oligohymenophorea</taxon>
        <taxon>Peniculida</taxon>
        <taxon>Parameciidae</taxon>
        <taxon>Paramecium</taxon>
    </lineage>
</organism>
<evidence type="ECO:0000313" key="1">
    <source>
        <dbReference type="EMBL" id="CAD8115137.1"/>
    </source>
</evidence>
<protein>
    <submittedName>
        <fullName evidence="1">Uncharacterized protein</fullName>
    </submittedName>
</protein>
<evidence type="ECO:0000313" key="2">
    <source>
        <dbReference type="Proteomes" id="UP000692954"/>
    </source>
</evidence>
<gene>
    <name evidence="1" type="ORF">PSON_ATCC_30995.1.T1070161</name>
</gene>
<dbReference type="Proteomes" id="UP000692954">
    <property type="component" value="Unassembled WGS sequence"/>
</dbReference>
<keyword evidence="2" id="KW-1185">Reference proteome</keyword>
<dbReference type="OrthoDB" id="303934at2759"/>
<comment type="caution">
    <text evidence="1">The sequence shown here is derived from an EMBL/GenBank/DDBJ whole genome shotgun (WGS) entry which is preliminary data.</text>
</comment>
<reference evidence="1" key="1">
    <citation type="submission" date="2021-01" db="EMBL/GenBank/DDBJ databases">
        <authorList>
            <consortium name="Genoscope - CEA"/>
            <person name="William W."/>
        </authorList>
    </citation>
    <scope>NUCLEOTIDE SEQUENCE</scope>
</reference>
<accession>A0A8S1QKD0</accession>
<dbReference type="EMBL" id="CAJJDN010000107">
    <property type="protein sequence ID" value="CAD8115137.1"/>
    <property type="molecule type" value="Genomic_DNA"/>
</dbReference>
<name>A0A8S1QKD0_9CILI</name>